<gene>
    <name evidence="1" type="ORF">GMOD_00005738</name>
</gene>
<proteinExistence type="predicted"/>
<evidence type="ECO:0000313" key="2">
    <source>
        <dbReference type="Proteomes" id="UP000265663"/>
    </source>
</evidence>
<keyword evidence="2" id="KW-1185">Reference proteome</keyword>
<reference evidence="1 2" key="1">
    <citation type="journal article" date="2014" name="PLoS ONE">
        <title>De novo Genome Assembly of the Fungal Plant Pathogen Pyrenophora semeniperda.</title>
        <authorList>
            <person name="Soliai M.M."/>
            <person name="Meyer S.E."/>
            <person name="Udall J.A."/>
            <person name="Elzinga D.E."/>
            <person name="Hermansen R.A."/>
            <person name="Bodily P.M."/>
            <person name="Hart A.A."/>
            <person name="Coleman C.E."/>
        </authorList>
    </citation>
    <scope>NUCLEOTIDE SEQUENCE [LARGE SCALE GENOMIC DNA]</scope>
    <source>
        <strain evidence="1 2">CCB06</strain>
        <tissue evidence="1">Mycelium</tissue>
    </source>
</reference>
<name>A0A3M7M9K8_9PLEO</name>
<accession>A0A3M7M9K8</accession>
<organism evidence="1 2">
    <name type="scientific">Pyrenophora seminiperda CCB06</name>
    <dbReference type="NCBI Taxonomy" id="1302712"/>
    <lineage>
        <taxon>Eukaryota</taxon>
        <taxon>Fungi</taxon>
        <taxon>Dikarya</taxon>
        <taxon>Ascomycota</taxon>
        <taxon>Pezizomycotina</taxon>
        <taxon>Dothideomycetes</taxon>
        <taxon>Pleosporomycetidae</taxon>
        <taxon>Pleosporales</taxon>
        <taxon>Pleosporineae</taxon>
        <taxon>Pleosporaceae</taxon>
        <taxon>Pyrenophora</taxon>
    </lineage>
</organism>
<protein>
    <submittedName>
        <fullName evidence="1">Uncharacterized protein</fullName>
    </submittedName>
</protein>
<dbReference type="Proteomes" id="UP000265663">
    <property type="component" value="Unassembled WGS sequence"/>
</dbReference>
<dbReference type="AlphaFoldDB" id="A0A3M7M9K8"/>
<evidence type="ECO:0000313" key="1">
    <source>
        <dbReference type="EMBL" id="RMZ71215.1"/>
    </source>
</evidence>
<sequence>MLILSRARGKFQQAGDARREAKVTNVYMMGNDITTAHDPLQPCFWPLVHVLNLLPVSVTVPLESGRFSYVASSIRCTTRTRKRRLTDKLVWLLIKAPGDRRRTNAIGQRSFNVEQVGYQAAYEANARIPG</sequence>
<dbReference type="EMBL" id="KE747826">
    <property type="protein sequence ID" value="RMZ71215.1"/>
    <property type="molecule type" value="Genomic_DNA"/>
</dbReference>